<dbReference type="Gene3D" id="3.40.50.150">
    <property type="entry name" value="Vaccinia Virus protein VP39"/>
    <property type="match status" value="1"/>
</dbReference>
<evidence type="ECO:0000256" key="1">
    <source>
        <dbReference type="ARBA" id="ARBA00023115"/>
    </source>
</evidence>
<dbReference type="OrthoDB" id="8221452at2"/>
<organism evidence="2 3">
    <name type="scientific">Kribbella caucasensis</name>
    <dbReference type="NCBI Taxonomy" id="2512215"/>
    <lineage>
        <taxon>Bacteria</taxon>
        <taxon>Bacillati</taxon>
        <taxon>Actinomycetota</taxon>
        <taxon>Actinomycetes</taxon>
        <taxon>Propionibacteriales</taxon>
        <taxon>Kribbellaceae</taxon>
        <taxon>Kribbella</taxon>
    </lineage>
</organism>
<dbReference type="Proteomes" id="UP000295388">
    <property type="component" value="Unassembled WGS sequence"/>
</dbReference>
<sequence length="268" mass="28703">MERVVGSGLATVEAEADGTFVLRVDGSLQSQVDLADPTHLGFEYVRRIGDIVDALVPRRQPISVVHIGGAGLTLPRYVAATRPRSRQIVLEPDEDLTDFVREVLPLPKRAGIKVRPATGRAGLKDIYDDSTDLIIVDAFVRETVPENLVTREFTAECARVLRPAGILVHNLIDGSAGLGFVRRVATTVRIGLGDGVALAERKVLRGKAFGNVILAASRHPVPDLTTVGGRAHPPYDVLPLTELAGKAEPLTDAESFVSPAAPSGTFRK</sequence>
<accession>A0A4R6JL47</accession>
<reference evidence="2 3" key="1">
    <citation type="submission" date="2019-03" db="EMBL/GenBank/DDBJ databases">
        <title>Genomic Encyclopedia of Type Strains, Phase III (KMG-III): the genomes of soil and plant-associated and newly described type strains.</title>
        <authorList>
            <person name="Whitman W."/>
        </authorList>
    </citation>
    <scope>NUCLEOTIDE SEQUENCE [LARGE SCALE GENOMIC DNA]</scope>
    <source>
        <strain evidence="2 3">VKM Ac-2527</strain>
    </source>
</reference>
<dbReference type="InterPro" id="IPR029063">
    <property type="entry name" value="SAM-dependent_MTases_sf"/>
</dbReference>
<evidence type="ECO:0000313" key="3">
    <source>
        <dbReference type="Proteomes" id="UP000295388"/>
    </source>
</evidence>
<evidence type="ECO:0000313" key="2">
    <source>
        <dbReference type="EMBL" id="TDO36432.1"/>
    </source>
</evidence>
<dbReference type="RefSeq" id="WP_133804179.1">
    <property type="nucleotide sequence ID" value="NZ_SNWQ01000020.1"/>
</dbReference>
<dbReference type="SUPFAM" id="SSF53335">
    <property type="entry name" value="S-adenosyl-L-methionine-dependent methyltransferases"/>
    <property type="match status" value="1"/>
</dbReference>
<keyword evidence="1" id="KW-0620">Polyamine biosynthesis</keyword>
<evidence type="ECO:0008006" key="4">
    <source>
        <dbReference type="Google" id="ProtNLM"/>
    </source>
</evidence>
<keyword evidence="3" id="KW-1185">Reference proteome</keyword>
<dbReference type="AlphaFoldDB" id="A0A4R6JL47"/>
<dbReference type="PANTHER" id="PTHR43317">
    <property type="entry name" value="THERMOSPERMINE SYNTHASE ACAULIS5"/>
    <property type="match status" value="1"/>
</dbReference>
<dbReference type="CDD" id="cd02440">
    <property type="entry name" value="AdoMet_MTases"/>
    <property type="match status" value="1"/>
</dbReference>
<comment type="caution">
    <text evidence="2">The sequence shown here is derived from an EMBL/GenBank/DDBJ whole genome shotgun (WGS) entry which is preliminary data.</text>
</comment>
<dbReference type="NCBIfam" id="NF037959">
    <property type="entry name" value="MFS_SpdSyn"/>
    <property type="match status" value="1"/>
</dbReference>
<gene>
    <name evidence="2" type="ORF">EV643_120164</name>
</gene>
<protein>
    <recommendedName>
        <fullName evidence="4">Spermidine synthase</fullName>
    </recommendedName>
</protein>
<name>A0A4R6JL47_9ACTN</name>
<dbReference type="GO" id="GO:0006596">
    <property type="term" value="P:polyamine biosynthetic process"/>
    <property type="evidence" value="ECO:0007669"/>
    <property type="project" value="UniProtKB-KW"/>
</dbReference>
<dbReference type="EMBL" id="SNWQ01000020">
    <property type="protein sequence ID" value="TDO36432.1"/>
    <property type="molecule type" value="Genomic_DNA"/>
</dbReference>
<proteinExistence type="predicted"/>
<dbReference type="PANTHER" id="PTHR43317:SF1">
    <property type="entry name" value="THERMOSPERMINE SYNTHASE ACAULIS5"/>
    <property type="match status" value="1"/>
</dbReference>